<evidence type="ECO:0000256" key="1">
    <source>
        <dbReference type="SAM" id="MobiDB-lite"/>
    </source>
</evidence>
<gene>
    <name evidence="2" type="ORF">OBBRIDRAFT_795300</name>
</gene>
<evidence type="ECO:0000313" key="2">
    <source>
        <dbReference type="EMBL" id="OCH88402.1"/>
    </source>
</evidence>
<evidence type="ECO:0000313" key="3">
    <source>
        <dbReference type="Proteomes" id="UP000250043"/>
    </source>
</evidence>
<sequence length="129" mass="14142">MLLSLRRSVGPLPPWPVLPRTQTPGASGHFHPAHPTPHTLSTPSSDLHRTCPPVCRRITPTHHPSDPTTHTAINHPRGVQSRRPHLAPFPPHPSSTTHSSRPARLLSLCRTGAPALAFCHFLINFLSFP</sequence>
<feature type="region of interest" description="Disordered" evidence="1">
    <location>
        <begin position="1"/>
        <end position="100"/>
    </location>
</feature>
<dbReference type="AlphaFoldDB" id="A0A8E2AXF0"/>
<dbReference type="Proteomes" id="UP000250043">
    <property type="component" value="Unassembled WGS sequence"/>
</dbReference>
<name>A0A8E2AXF0_9APHY</name>
<organism evidence="2 3">
    <name type="scientific">Obba rivulosa</name>
    <dbReference type="NCBI Taxonomy" id="1052685"/>
    <lineage>
        <taxon>Eukaryota</taxon>
        <taxon>Fungi</taxon>
        <taxon>Dikarya</taxon>
        <taxon>Basidiomycota</taxon>
        <taxon>Agaricomycotina</taxon>
        <taxon>Agaricomycetes</taxon>
        <taxon>Polyporales</taxon>
        <taxon>Gelatoporiaceae</taxon>
        <taxon>Obba</taxon>
    </lineage>
</organism>
<keyword evidence="3" id="KW-1185">Reference proteome</keyword>
<dbReference type="EMBL" id="KV722454">
    <property type="protein sequence ID" value="OCH88402.1"/>
    <property type="molecule type" value="Genomic_DNA"/>
</dbReference>
<accession>A0A8E2AXF0</accession>
<proteinExistence type="predicted"/>
<protein>
    <submittedName>
        <fullName evidence="2">Uncharacterized protein</fullName>
    </submittedName>
</protein>
<reference evidence="2 3" key="1">
    <citation type="submission" date="2016-07" db="EMBL/GenBank/DDBJ databases">
        <title>Draft genome of the white-rot fungus Obba rivulosa 3A-2.</title>
        <authorList>
            <consortium name="DOE Joint Genome Institute"/>
            <person name="Miettinen O."/>
            <person name="Riley R."/>
            <person name="Acob R."/>
            <person name="Barry K."/>
            <person name="Cullen D."/>
            <person name="De Vries R."/>
            <person name="Hainaut M."/>
            <person name="Hatakka A."/>
            <person name="Henrissat B."/>
            <person name="Hilden K."/>
            <person name="Kuo R."/>
            <person name="Labutti K."/>
            <person name="Lipzen A."/>
            <person name="Makela M.R."/>
            <person name="Sandor L."/>
            <person name="Spatafora J.W."/>
            <person name="Grigoriev I.V."/>
            <person name="Hibbett D.S."/>
        </authorList>
    </citation>
    <scope>NUCLEOTIDE SEQUENCE [LARGE SCALE GENOMIC DNA]</scope>
    <source>
        <strain evidence="2 3">3A-2</strain>
    </source>
</reference>